<reference evidence="8" key="1">
    <citation type="journal article" date="2019" name="Int. J. Syst. Evol. Microbiol.">
        <title>The Global Catalogue of Microorganisms (GCM) 10K type strain sequencing project: providing services to taxonomists for standard genome sequencing and annotation.</title>
        <authorList>
            <consortium name="The Broad Institute Genomics Platform"/>
            <consortium name="The Broad Institute Genome Sequencing Center for Infectious Disease"/>
            <person name="Wu L."/>
            <person name="Ma J."/>
        </authorList>
    </citation>
    <scope>NUCLEOTIDE SEQUENCE [LARGE SCALE GENOMIC DNA]</scope>
    <source>
        <strain evidence="8">ICMP 6774ER</strain>
    </source>
</reference>
<sequence length="336" mass="36003">MEVRLRPRTVLAMAPGVREEVFARGALDRLAELADLHDDVLHNLSAAAASRALAAAEVLVTGWGCPPLGPELLERAPGLRFIAHAAGTVKTFLDPAVLERGVRVSSAADANAVPVAEFTYAAIVFGVKRAFTLAHRYREHGTKRDFTGVPWLGARRIIIGVVGLSRIGRRVVELLRGLEAEVLVYDPYADPVEVAGMGATPVDLDTLARRSHVVTLHAPSTPETYRMLDRSLLATLMDGAVVVNTARGTLIDTEALLEEVASGRLDAILDVSDPEPLPAGHPLFGLPNVFLTPHLAGAQGNELGRLADSTVEEVARYCAGLPLLHEIRLDALDRMA</sequence>
<feature type="domain" description="D-isomer specific 2-hydroxyacid dehydrogenase catalytic" evidence="5">
    <location>
        <begin position="43"/>
        <end position="326"/>
    </location>
</feature>
<proteinExistence type="inferred from homology"/>
<dbReference type="InterPro" id="IPR006139">
    <property type="entry name" value="D-isomer_2_OHA_DH_cat_dom"/>
</dbReference>
<evidence type="ECO:0000259" key="5">
    <source>
        <dbReference type="Pfam" id="PF00389"/>
    </source>
</evidence>
<comment type="caution">
    <text evidence="7">The sequence shown here is derived from an EMBL/GenBank/DDBJ whole genome shotgun (WGS) entry which is preliminary data.</text>
</comment>
<evidence type="ECO:0000313" key="8">
    <source>
        <dbReference type="Proteomes" id="UP001597368"/>
    </source>
</evidence>
<keyword evidence="2 4" id="KW-0560">Oxidoreductase</keyword>
<gene>
    <name evidence="7" type="ORF">ACFSKW_53115</name>
</gene>
<feature type="domain" description="D-isomer specific 2-hydroxyacid dehydrogenase NAD-binding" evidence="6">
    <location>
        <begin position="131"/>
        <end position="296"/>
    </location>
</feature>
<dbReference type="RefSeq" id="WP_379583439.1">
    <property type="nucleotide sequence ID" value="NZ_JBHUFV010000105.1"/>
</dbReference>
<dbReference type="PANTHER" id="PTHR10996:SF178">
    <property type="entry name" value="2-HYDROXYACID DEHYDROGENASE YGL185C-RELATED"/>
    <property type="match status" value="1"/>
</dbReference>
<evidence type="ECO:0000256" key="1">
    <source>
        <dbReference type="ARBA" id="ARBA00005854"/>
    </source>
</evidence>
<evidence type="ECO:0000259" key="6">
    <source>
        <dbReference type="Pfam" id="PF02826"/>
    </source>
</evidence>
<accession>A0ABW4TDW7</accession>
<dbReference type="SUPFAM" id="SSF52283">
    <property type="entry name" value="Formate/glycerate dehydrogenase catalytic domain-like"/>
    <property type="match status" value="1"/>
</dbReference>
<dbReference type="InterPro" id="IPR036291">
    <property type="entry name" value="NAD(P)-bd_dom_sf"/>
</dbReference>
<dbReference type="Pfam" id="PF02826">
    <property type="entry name" value="2-Hacid_dh_C"/>
    <property type="match status" value="1"/>
</dbReference>
<keyword evidence="8" id="KW-1185">Reference proteome</keyword>
<dbReference type="Gene3D" id="3.40.50.720">
    <property type="entry name" value="NAD(P)-binding Rossmann-like Domain"/>
    <property type="match status" value="2"/>
</dbReference>
<dbReference type="InterPro" id="IPR050223">
    <property type="entry name" value="D-isomer_2-hydroxyacid_DH"/>
</dbReference>
<dbReference type="Proteomes" id="UP001597368">
    <property type="component" value="Unassembled WGS sequence"/>
</dbReference>
<evidence type="ECO:0000256" key="4">
    <source>
        <dbReference type="RuleBase" id="RU003719"/>
    </source>
</evidence>
<name>A0ABW4TDW7_9ACTN</name>
<protein>
    <submittedName>
        <fullName evidence="7">Hydroxyacid dehydrogenase</fullName>
    </submittedName>
</protein>
<evidence type="ECO:0000256" key="2">
    <source>
        <dbReference type="ARBA" id="ARBA00023002"/>
    </source>
</evidence>
<dbReference type="InterPro" id="IPR006140">
    <property type="entry name" value="D-isomer_DH_NAD-bd"/>
</dbReference>
<organism evidence="7 8">
    <name type="scientific">Nonomuraea mangrovi</name>
    <dbReference type="NCBI Taxonomy" id="2316207"/>
    <lineage>
        <taxon>Bacteria</taxon>
        <taxon>Bacillati</taxon>
        <taxon>Actinomycetota</taxon>
        <taxon>Actinomycetes</taxon>
        <taxon>Streptosporangiales</taxon>
        <taxon>Streptosporangiaceae</taxon>
        <taxon>Nonomuraea</taxon>
    </lineage>
</organism>
<dbReference type="PANTHER" id="PTHR10996">
    <property type="entry name" value="2-HYDROXYACID DEHYDROGENASE-RELATED"/>
    <property type="match status" value="1"/>
</dbReference>
<dbReference type="Pfam" id="PF00389">
    <property type="entry name" value="2-Hacid_dh"/>
    <property type="match status" value="1"/>
</dbReference>
<evidence type="ECO:0000313" key="7">
    <source>
        <dbReference type="EMBL" id="MFD1940232.1"/>
    </source>
</evidence>
<comment type="similarity">
    <text evidence="1 4">Belongs to the D-isomer specific 2-hydroxyacid dehydrogenase family.</text>
</comment>
<dbReference type="EMBL" id="JBHUFV010000105">
    <property type="protein sequence ID" value="MFD1940232.1"/>
    <property type="molecule type" value="Genomic_DNA"/>
</dbReference>
<evidence type="ECO:0000256" key="3">
    <source>
        <dbReference type="ARBA" id="ARBA00023027"/>
    </source>
</evidence>
<dbReference type="CDD" id="cd12167">
    <property type="entry name" value="2-Hacid_dh_8"/>
    <property type="match status" value="1"/>
</dbReference>
<dbReference type="SUPFAM" id="SSF51735">
    <property type="entry name" value="NAD(P)-binding Rossmann-fold domains"/>
    <property type="match status" value="1"/>
</dbReference>
<keyword evidence="3" id="KW-0520">NAD</keyword>